<evidence type="ECO:0000259" key="1">
    <source>
        <dbReference type="PROSITE" id="PS51186"/>
    </source>
</evidence>
<dbReference type="AlphaFoldDB" id="A0A1E1M1S5"/>
<feature type="domain" description="N-acetyltransferase" evidence="1">
    <location>
        <begin position="4"/>
        <end position="194"/>
    </location>
</feature>
<protein>
    <recommendedName>
        <fullName evidence="1">N-acetyltransferase domain-containing protein</fullName>
    </recommendedName>
</protein>
<proteinExistence type="predicted"/>
<gene>
    <name evidence="2" type="ORF">RSE6_03033</name>
</gene>
<reference evidence="3" key="1">
    <citation type="submission" date="2016-03" db="EMBL/GenBank/DDBJ databases">
        <authorList>
            <person name="Guldener U."/>
        </authorList>
    </citation>
    <scope>NUCLEOTIDE SEQUENCE [LARGE SCALE GENOMIC DNA]</scope>
</reference>
<sequence length="218" mass="25038">MGKLSLLPAEVSDLTEILTGQRLAFSNPVEPFFFALFPETERVENFEAQVKRTEAWWTGDPSAKYMKVVDDETGQIISAAKWCIYETSLTEEQMIEELIVDWHFDNESNFLDMLSTHPDHQKRGAAKILVQWGCEIADRMGVEAFIEGTAVARRLYESCGFVATPSEWTIVNVPEKWNHKPQIKYFFLERQPRTRAVEADEAVFQIEVRETAVDEVAQ</sequence>
<dbReference type="Gene3D" id="3.40.630.30">
    <property type="match status" value="1"/>
</dbReference>
<dbReference type="Proteomes" id="UP000177625">
    <property type="component" value="Unassembled WGS sequence"/>
</dbReference>
<dbReference type="SUPFAM" id="SSF55729">
    <property type="entry name" value="Acyl-CoA N-acyltransferases (Nat)"/>
    <property type="match status" value="1"/>
</dbReference>
<dbReference type="InterPro" id="IPR000182">
    <property type="entry name" value="GNAT_dom"/>
</dbReference>
<dbReference type="CDD" id="cd04301">
    <property type="entry name" value="NAT_SF"/>
    <property type="match status" value="1"/>
</dbReference>
<dbReference type="InterPro" id="IPR052523">
    <property type="entry name" value="Trichothecene_AcTrans"/>
</dbReference>
<evidence type="ECO:0000313" key="3">
    <source>
        <dbReference type="Proteomes" id="UP000177625"/>
    </source>
</evidence>
<dbReference type="PROSITE" id="PS51186">
    <property type="entry name" value="GNAT"/>
    <property type="match status" value="1"/>
</dbReference>
<keyword evidence="3" id="KW-1185">Reference proteome</keyword>
<dbReference type="Pfam" id="PF00583">
    <property type="entry name" value="Acetyltransf_1"/>
    <property type="match status" value="1"/>
</dbReference>
<dbReference type="PANTHER" id="PTHR42791:SF14">
    <property type="entry name" value="N-ACETYLTRANSFERASE DOMAIN-CONTAINING PROTEIN"/>
    <property type="match status" value="1"/>
</dbReference>
<dbReference type="PANTHER" id="PTHR42791">
    <property type="entry name" value="GNAT FAMILY ACETYLTRANSFERASE"/>
    <property type="match status" value="1"/>
</dbReference>
<organism evidence="2 3">
    <name type="scientific">Rhynchosporium secalis</name>
    <name type="common">Barley scald fungus</name>
    <dbReference type="NCBI Taxonomy" id="38038"/>
    <lineage>
        <taxon>Eukaryota</taxon>
        <taxon>Fungi</taxon>
        <taxon>Dikarya</taxon>
        <taxon>Ascomycota</taxon>
        <taxon>Pezizomycotina</taxon>
        <taxon>Leotiomycetes</taxon>
        <taxon>Helotiales</taxon>
        <taxon>Ploettnerulaceae</taxon>
        <taxon>Rhynchosporium</taxon>
    </lineage>
</organism>
<dbReference type="GO" id="GO:0016747">
    <property type="term" value="F:acyltransferase activity, transferring groups other than amino-acyl groups"/>
    <property type="evidence" value="ECO:0007669"/>
    <property type="project" value="InterPro"/>
</dbReference>
<name>A0A1E1M1S5_RHYSE</name>
<dbReference type="EMBL" id="FJVC01000115">
    <property type="protein sequence ID" value="CZT43054.1"/>
    <property type="molecule type" value="Genomic_DNA"/>
</dbReference>
<accession>A0A1E1M1S5</accession>
<dbReference type="InterPro" id="IPR016181">
    <property type="entry name" value="Acyl_CoA_acyltransferase"/>
</dbReference>
<evidence type="ECO:0000313" key="2">
    <source>
        <dbReference type="EMBL" id="CZT43054.1"/>
    </source>
</evidence>